<evidence type="ECO:0000259" key="7">
    <source>
        <dbReference type="PROSITE" id="PS50111"/>
    </source>
</evidence>
<organism evidence="10 11">
    <name type="scientific">Desulfofustis limnaeus</name>
    <dbReference type="NCBI Taxonomy" id="2740163"/>
    <lineage>
        <taxon>Bacteria</taxon>
        <taxon>Pseudomonadati</taxon>
        <taxon>Thermodesulfobacteriota</taxon>
        <taxon>Desulfobulbia</taxon>
        <taxon>Desulfobulbales</taxon>
        <taxon>Desulfocapsaceae</taxon>
        <taxon>Desulfofustis</taxon>
    </lineage>
</organism>
<keyword evidence="11" id="KW-1185">Reference proteome</keyword>
<evidence type="ECO:0000259" key="8">
    <source>
        <dbReference type="PROSITE" id="PS50192"/>
    </source>
</evidence>
<evidence type="ECO:0000256" key="5">
    <source>
        <dbReference type="PROSITE-ProRule" id="PRU00284"/>
    </source>
</evidence>
<evidence type="ECO:0000256" key="4">
    <source>
        <dbReference type="ARBA" id="ARBA00029447"/>
    </source>
</evidence>
<name>A0ABM7W8X6_9BACT</name>
<dbReference type="PANTHER" id="PTHR32089:SF112">
    <property type="entry name" value="LYSOZYME-LIKE PROTEIN-RELATED"/>
    <property type="match status" value="1"/>
</dbReference>
<dbReference type="Gene3D" id="1.10.287.950">
    <property type="entry name" value="Methyl-accepting chemotaxis protein"/>
    <property type="match status" value="1"/>
</dbReference>
<sequence length="562" mass="60930">MGFIKNLRIRSKIFSVCFILLLLMVLIGWGSARGMRMIDASLLEIFTVRLPSIDYLIEADRDLQQLLVAERSMIFAEFGSATYTRLLEEYHTNFKQSQERWDAFKALASTDQEKSIIDTHDRARREWEGSTGQVLAELGKNTEEGRRRAMELSLGETSDKFEQMRNQMDQLTEINLADARKANDAATATYRAARNLLLGTIIVGLIVGIALTWLITRSIVTPINAAIVNLRDIAEGEGDLTKRLPIVSNDEVGELARWFNTFIERLQEMIRRIADNSQTVGTSSRELSHISETLLSSAEETSQRAGNVATAAEEMSANLNNVAAAMEQSATNSNMVASAAEEMSSTINEIAENAERARGISTEAVTQAQGASEKMTALGEAANKIGRVTETITEISEQTNLLALNATIEAARAGEAGKGFAVVANEIKELAKQTASATLDIKKLIEDVQTMTHSTGGEIGRISEIIGNVNEIVGTIATAVEEQTATTSEIAANIAQASEGIQEVNENVNNSSTASVTISEDIATVSAAANSISKSSNDIKKSAGTLLERSSELNDIVARFKV</sequence>
<dbReference type="CDD" id="cd06225">
    <property type="entry name" value="HAMP"/>
    <property type="match status" value="1"/>
</dbReference>
<gene>
    <name evidence="10" type="ORF">DPPLL_17490</name>
</gene>
<keyword evidence="6" id="KW-1133">Transmembrane helix</keyword>
<dbReference type="Pfam" id="PF12729">
    <property type="entry name" value="4HB_MCP_1"/>
    <property type="match status" value="1"/>
</dbReference>
<feature type="transmembrane region" description="Helical" evidence="6">
    <location>
        <begin position="13"/>
        <end position="32"/>
    </location>
</feature>
<dbReference type="SMART" id="SM00304">
    <property type="entry name" value="HAMP"/>
    <property type="match status" value="1"/>
</dbReference>
<evidence type="ECO:0000256" key="1">
    <source>
        <dbReference type="ARBA" id="ARBA00004429"/>
    </source>
</evidence>
<protein>
    <submittedName>
        <fullName evidence="10">Methyl-accepting chemotaxis protein</fullName>
    </submittedName>
</protein>
<keyword evidence="6" id="KW-0812">Transmembrane</keyword>
<dbReference type="Pfam" id="PF00015">
    <property type="entry name" value="MCPsignal"/>
    <property type="match status" value="1"/>
</dbReference>
<dbReference type="EMBL" id="AP025516">
    <property type="protein sequence ID" value="BDD87384.1"/>
    <property type="molecule type" value="Genomic_DNA"/>
</dbReference>
<comment type="subcellular location">
    <subcellularLocation>
        <location evidence="1">Cell inner membrane</location>
        <topology evidence="1">Multi-pass membrane protein</topology>
    </subcellularLocation>
</comment>
<feature type="domain" description="HAMP" evidence="9">
    <location>
        <begin position="217"/>
        <end position="271"/>
    </location>
</feature>
<dbReference type="InterPro" id="IPR000727">
    <property type="entry name" value="T_SNARE_dom"/>
</dbReference>
<dbReference type="PROSITE" id="PS50111">
    <property type="entry name" value="CHEMOTAXIS_TRANSDUC_2"/>
    <property type="match status" value="1"/>
</dbReference>
<evidence type="ECO:0000256" key="6">
    <source>
        <dbReference type="SAM" id="Phobius"/>
    </source>
</evidence>
<dbReference type="InterPro" id="IPR024478">
    <property type="entry name" value="HlyB_4HB_MCP"/>
</dbReference>
<evidence type="ECO:0000313" key="11">
    <source>
        <dbReference type="Proteomes" id="UP000830055"/>
    </source>
</evidence>
<keyword evidence="2" id="KW-0997">Cell inner membrane</keyword>
<keyword evidence="6" id="KW-0472">Membrane</keyword>
<dbReference type="SUPFAM" id="SSF58104">
    <property type="entry name" value="Methyl-accepting chemotaxis protein (MCP) signaling domain"/>
    <property type="match status" value="1"/>
</dbReference>
<feature type="domain" description="Methyl-accepting transducer" evidence="7">
    <location>
        <begin position="290"/>
        <end position="519"/>
    </location>
</feature>
<dbReference type="SMART" id="SM00283">
    <property type="entry name" value="MA"/>
    <property type="match status" value="1"/>
</dbReference>
<dbReference type="RefSeq" id="WP_284154414.1">
    <property type="nucleotide sequence ID" value="NZ_AP025516.1"/>
</dbReference>
<evidence type="ECO:0000256" key="2">
    <source>
        <dbReference type="ARBA" id="ARBA00022519"/>
    </source>
</evidence>
<proteinExistence type="inferred from homology"/>
<accession>A0ABM7W8X6</accession>
<keyword evidence="3 5" id="KW-0807">Transducer</keyword>
<dbReference type="PANTHER" id="PTHR32089">
    <property type="entry name" value="METHYL-ACCEPTING CHEMOTAXIS PROTEIN MCPB"/>
    <property type="match status" value="1"/>
</dbReference>
<keyword evidence="2" id="KW-1003">Cell membrane</keyword>
<dbReference type="PROSITE" id="PS50885">
    <property type="entry name" value="HAMP"/>
    <property type="match status" value="1"/>
</dbReference>
<evidence type="ECO:0000256" key="3">
    <source>
        <dbReference type="ARBA" id="ARBA00023224"/>
    </source>
</evidence>
<evidence type="ECO:0000313" key="10">
    <source>
        <dbReference type="EMBL" id="BDD87384.1"/>
    </source>
</evidence>
<reference evidence="10 11" key="1">
    <citation type="submission" date="2022-01" db="EMBL/GenBank/DDBJ databases">
        <title>Desulfofustis limnae sp. nov., a novel mesophilic sulfate-reducing bacterium isolated from marsh soil.</title>
        <authorList>
            <person name="Watanabe M."/>
            <person name="Takahashi A."/>
            <person name="Kojima H."/>
            <person name="Fukui M."/>
        </authorList>
    </citation>
    <scope>NUCLEOTIDE SEQUENCE [LARGE SCALE GENOMIC DNA]</scope>
    <source>
        <strain evidence="10 11">PPLL</strain>
    </source>
</reference>
<dbReference type="Proteomes" id="UP000830055">
    <property type="component" value="Chromosome"/>
</dbReference>
<comment type="similarity">
    <text evidence="4">Belongs to the methyl-accepting chemotaxis (MCP) protein family.</text>
</comment>
<dbReference type="PROSITE" id="PS50192">
    <property type="entry name" value="T_SNARE"/>
    <property type="match status" value="1"/>
</dbReference>
<feature type="domain" description="T-SNARE coiled-coil homology" evidence="8">
    <location>
        <begin position="449"/>
        <end position="511"/>
    </location>
</feature>
<evidence type="ECO:0000259" key="9">
    <source>
        <dbReference type="PROSITE" id="PS50885"/>
    </source>
</evidence>
<dbReference type="Pfam" id="PF00672">
    <property type="entry name" value="HAMP"/>
    <property type="match status" value="1"/>
</dbReference>
<dbReference type="InterPro" id="IPR003660">
    <property type="entry name" value="HAMP_dom"/>
</dbReference>
<dbReference type="InterPro" id="IPR004089">
    <property type="entry name" value="MCPsignal_dom"/>
</dbReference>